<reference evidence="3" key="1">
    <citation type="journal article" date="2019" name="Int. J. Syst. Evol. Microbiol.">
        <title>The Global Catalogue of Microorganisms (GCM) 10K type strain sequencing project: providing services to taxonomists for standard genome sequencing and annotation.</title>
        <authorList>
            <consortium name="The Broad Institute Genomics Platform"/>
            <consortium name="The Broad Institute Genome Sequencing Center for Infectious Disease"/>
            <person name="Wu L."/>
            <person name="Ma J."/>
        </authorList>
    </citation>
    <scope>NUCLEOTIDE SEQUENCE [LARGE SCALE GENOMIC DNA]</scope>
    <source>
        <strain evidence="3">DFY28</strain>
    </source>
</reference>
<organism evidence="2 3">
    <name type="scientific">Nocardioides yefusunii</name>
    <dbReference type="NCBI Taxonomy" id="2500546"/>
    <lineage>
        <taxon>Bacteria</taxon>
        <taxon>Bacillati</taxon>
        <taxon>Actinomycetota</taxon>
        <taxon>Actinomycetes</taxon>
        <taxon>Propionibacteriales</taxon>
        <taxon>Nocardioidaceae</taxon>
        <taxon>Nocardioides</taxon>
    </lineage>
</organism>
<dbReference type="Pfam" id="PF00535">
    <property type="entry name" value="Glycos_transf_2"/>
    <property type="match status" value="1"/>
</dbReference>
<proteinExistence type="predicted"/>
<dbReference type="CDD" id="cd00761">
    <property type="entry name" value="Glyco_tranf_GTA_type"/>
    <property type="match status" value="1"/>
</dbReference>
<dbReference type="InterPro" id="IPR001173">
    <property type="entry name" value="Glyco_trans_2-like"/>
</dbReference>
<dbReference type="EC" id="2.4.-.-" evidence="2"/>
<accession>A0ABW1QZS5</accession>
<keyword evidence="2" id="KW-0328">Glycosyltransferase</keyword>
<comment type="caution">
    <text evidence="2">The sequence shown here is derived from an EMBL/GenBank/DDBJ whole genome shotgun (WGS) entry which is preliminary data.</text>
</comment>
<keyword evidence="2" id="KW-0808">Transferase</keyword>
<protein>
    <submittedName>
        <fullName evidence="2">Glycosyltransferase</fullName>
        <ecNumber evidence="2">2.4.-.-</ecNumber>
    </submittedName>
</protein>
<dbReference type="Proteomes" id="UP001596098">
    <property type="component" value="Unassembled WGS sequence"/>
</dbReference>
<evidence type="ECO:0000313" key="2">
    <source>
        <dbReference type="EMBL" id="MFC6154558.1"/>
    </source>
</evidence>
<name>A0ABW1QZS5_9ACTN</name>
<feature type="domain" description="Glycosyltransferase 2-like" evidence="1">
    <location>
        <begin position="416"/>
        <end position="519"/>
    </location>
</feature>
<dbReference type="SUPFAM" id="SSF53448">
    <property type="entry name" value="Nucleotide-diphospho-sugar transferases"/>
    <property type="match status" value="1"/>
</dbReference>
<sequence length="641" mass="70058">MRQALRELPRRLRAHAHRLADEAVLSTFGFEVPVGPTLVIVADAGSRSELPIDVQQIPSGETRGLVTLVEVDDQATHPVHIDRAWESVVLVAADRAGLRRVVGAIPRFGLMRQIAVLLTSAERPLGIHPRGEWPRMAELESRRFRPDGPGVLLRVKFHHRATARAVLVEIAVQNGTTRPSHPGLFTGYLHQMPEQGLDAGARIFASAQDTVEHELVVPVDVLVAATDAPAATLRIEGEHHVLGRAPVVVAEAQVQPVDEGVFNPVRWVKRPDRPAVDLADLVVPGRRVTESDLYHARYHHHVDADLATADVQDVLRLAMGGVPVQARGLEEARAAGRLAGVADTVLDTLAEASSTGWVDLSDALEREEYSLRLRRATFDAHSTLAHRAARSAVAGVERQRAATAGLPAISLLLATRREHELPNAIANVRKQIGVEIELVVATHGFSADETKLRDMLGDEHGLTVLGFDADARFGDVLTAAAQAAAHDVLMKMDDDDWYSPHAVHDLLMARHYSGADLVGMPTEFVHLVGFDQTVWRREPSETFAVHVAGGTMTLSKDLLREVGWFRPVRRWVDAQLLAAVAALGGSAYRTHGLGYVLVRHEEGHTWTLDPEEFRRHDQVERLFDGFRPPGSGRPVVPGASA</sequence>
<dbReference type="Gene3D" id="3.90.550.10">
    <property type="entry name" value="Spore Coat Polysaccharide Biosynthesis Protein SpsA, Chain A"/>
    <property type="match status" value="1"/>
</dbReference>
<dbReference type="RefSeq" id="WP_128219255.1">
    <property type="nucleotide sequence ID" value="NZ_CP034929.1"/>
</dbReference>
<gene>
    <name evidence="2" type="ORF">ACFPWU_12885</name>
</gene>
<keyword evidence="3" id="KW-1185">Reference proteome</keyword>
<dbReference type="InterPro" id="IPR029044">
    <property type="entry name" value="Nucleotide-diphossugar_trans"/>
</dbReference>
<dbReference type="EMBL" id="JBHSQI010000007">
    <property type="protein sequence ID" value="MFC6154558.1"/>
    <property type="molecule type" value="Genomic_DNA"/>
</dbReference>
<dbReference type="GO" id="GO:0016757">
    <property type="term" value="F:glycosyltransferase activity"/>
    <property type="evidence" value="ECO:0007669"/>
    <property type="project" value="UniProtKB-KW"/>
</dbReference>
<evidence type="ECO:0000313" key="3">
    <source>
        <dbReference type="Proteomes" id="UP001596098"/>
    </source>
</evidence>
<evidence type="ECO:0000259" key="1">
    <source>
        <dbReference type="Pfam" id="PF00535"/>
    </source>
</evidence>